<dbReference type="AlphaFoldDB" id="A0A0H3NS04"/>
<dbReference type="Proteomes" id="UP000008084">
    <property type="component" value="Chromosome"/>
</dbReference>
<organism evidence="5 6">
    <name type="scientific">Yersinia enterocolitica subsp. palearctica serotype O:3 (strain DSM 13030 / CIP 106945 / Y11)</name>
    <dbReference type="NCBI Taxonomy" id="930944"/>
    <lineage>
        <taxon>Bacteria</taxon>
        <taxon>Pseudomonadati</taxon>
        <taxon>Pseudomonadota</taxon>
        <taxon>Gammaproteobacteria</taxon>
        <taxon>Enterobacterales</taxon>
        <taxon>Yersiniaceae</taxon>
        <taxon>Yersinia</taxon>
    </lineage>
</organism>
<keyword evidence="2" id="KW-0805">Transcription regulation</keyword>
<evidence type="ECO:0000313" key="5">
    <source>
        <dbReference type="EMBL" id="CBY27897.1"/>
    </source>
</evidence>
<protein>
    <submittedName>
        <fullName evidence="5">Putative phage antitermination protein Q</fullName>
    </submittedName>
</protein>
<dbReference type="InterPro" id="IPR010534">
    <property type="entry name" value="Phage_933W_GpQ"/>
</dbReference>
<keyword evidence="3" id="KW-0238">DNA-binding</keyword>
<evidence type="ECO:0000256" key="4">
    <source>
        <dbReference type="ARBA" id="ARBA00023163"/>
    </source>
</evidence>
<comment type="similarity">
    <text evidence="1">Belongs to the phage antitermination Q type 1 family.</text>
</comment>
<dbReference type="GO" id="GO:0003677">
    <property type="term" value="F:DNA binding"/>
    <property type="evidence" value="ECO:0007669"/>
    <property type="project" value="UniProtKB-KW"/>
</dbReference>
<keyword evidence="4" id="KW-0804">Transcription</keyword>
<proteinExistence type="inferred from homology"/>
<dbReference type="KEGG" id="yey:Y11_02841"/>
<evidence type="ECO:0000256" key="1">
    <source>
        <dbReference type="ARBA" id="ARBA00010234"/>
    </source>
</evidence>
<dbReference type="Pfam" id="PF06530">
    <property type="entry name" value="Phage_antitermQ"/>
    <property type="match status" value="1"/>
</dbReference>
<evidence type="ECO:0000256" key="3">
    <source>
        <dbReference type="ARBA" id="ARBA00023125"/>
    </source>
</evidence>
<accession>A0A0H3NS04</accession>
<reference evidence="5 6" key="1">
    <citation type="journal article" date="2011" name="J. Bacteriol.">
        <title>Complete genome sequence of Yersinia enterocolitica subsp. palearctica serogroup O:3.</title>
        <authorList>
            <person name="Batzilla J."/>
            <person name="Hoper D."/>
            <person name="Antonenka U."/>
            <person name="Heesemann J."/>
            <person name="Rakin A."/>
        </authorList>
    </citation>
    <scope>NUCLEOTIDE SEQUENCE [LARGE SCALE GENOMIC DNA]</scope>
    <source>
        <strain evidence="6">DSM 13030 / CIP 106945 / Y11</strain>
    </source>
</reference>
<dbReference type="GO" id="GO:0060567">
    <property type="term" value="P:negative regulation of termination of DNA-templated transcription"/>
    <property type="evidence" value="ECO:0007669"/>
    <property type="project" value="InterPro"/>
</dbReference>
<dbReference type="HOGENOM" id="CLU_2060589_0_0_6"/>
<name>A0A0H3NS04_YERE1</name>
<dbReference type="EMBL" id="FR729477">
    <property type="protein sequence ID" value="CBY27897.1"/>
    <property type="molecule type" value="Genomic_DNA"/>
</dbReference>
<evidence type="ECO:0000313" key="6">
    <source>
        <dbReference type="Proteomes" id="UP000008084"/>
    </source>
</evidence>
<sequence>MSSINGNAAGSHSQKSQSLRDIQLVLARWGVWARYSSGLDYSSIAAGFKGLLVDTSKSKVSCCDDDGLVVDGGVARQLESERRLRYEAEDRLKRFTLATASDNCAASRMPESGIDILRE</sequence>
<evidence type="ECO:0000256" key="2">
    <source>
        <dbReference type="ARBA" id="ARBA00023015"/>
    </source>
</evidence>
<gene>
    <name evidence="5" type="ordered locus">Y11_02841</name>
</gene>